<dbReference type="Proteomes" id="UP000054350">
    <property type="component" value="Unassembled WGS sequence"/>
</dbReference>
<evidence type="ECO:0000256" key="1">
    <source>
        <dbReference type="SAM" id="MobiDB-lite"/>
    </source>
</evidence>
<protein>
    <submittedName>
        <fullName evidence="2">Uncharacterized protein</fullName>
    </submittedName>
</protein>
<organism evidence="2 3">
    <name type="scientific">Allomyces macrogynus (strain ATCC 38327)</name>
    <name type="common">Allomyces javanicus var. macrogynus</name>
    <dbReference type="NCBI Taxonomy" id="578462"/>
    <lineage>
        <taxon>Eukaryota</taxon>
        <taxon>Fungi</taxon>
        <taxon>Fungi incertae sedis</taxon>
        <taxon>Blastocladiomycota</taxon>
        <taxon>Blastocladiomycetes</taxon>
        <taxon>Blastocladiales</taxon>
        <taxon>Blastocladiaceae</taxon>
        <taxon>Allomyces</taxon>
    </lineage>
</organism>
<evidence type="ECO:0000313" key="2">
    <source>
        <dbReference type="EMBL" id="KNE70238.1"/>
    </source>
</evidence>
<name>A0A0L0T613_ALLM3</name>
<reference evidence="3" key="2">
    <citation type="submission" date="2009-11" db="EMBL/GenBank/DDBJ databases">
        <title>The Genome Sequence of Allomyces macrogynus strain ATCC 38327.</title>
        <authorList>
            <consortium name="The Broad Institute Genome Sequencing Platform"/>
            <person name="Russ C."/>
            <person name="Cuomo C."/>
            <person name="Shea T."/>
            <person name="Young S.K."/>
            <person name="Zeng Q."/>
            <person name="Koehrsen M."/>
            <person name="Haas B."/>
            <person name="Borodovsky M."/>
            <person name="Guigo R."/>
            <person name="Alvarado L."/>
            <person name="Berlin A."/>
            <person name="Borenstein D."/>
            <person name="Chen Z."/>
            <person name="Engels R."/>
            <person name="Freedman E."/>
            <person name="Gellesch M."/>
            <person name="Goldberg J."/>
            <person name="Griggs A."/>
            <person name="Gujja S."/>
            <person name="Heiman D."/>
            <person name="Hepburn T."/>
            <person name="Howarth C."/>
            <person name="Jen D."/>
            <person name="Larson L."/>
            <person name="Lewis B."/>
            <person name="Mehta T."/>
            <person name="Park D."/>
            <person name="Pearson M."/>
            <person name="Roberts A."/>
            <person name="Saif S."/>
            <person name="Shenoy N."/>
            <person name="Sisk P."/>
            <person name="Stolte C."/>
            <person name="Sykes S."/>
            <person name="Walk T."/>
            <person name="White J."/>
            <person name="Yandava C."/>
            <person name="Burger G."/>
            <person name="Gray M.W."/>
            <person name="Holland P.W.H."/>
            <person name="King N."/>
            <person name="Lang F.B.F."/>
            <person name="Roger A.J."/>
            <person name="Ruiz-Trillo I."/>
            <person name="Lander E."/>
            <person name="Nusbaum C."/>
        </authorList>
    </citation>
    <scope>NUCLEOTIDE SEQUENCE [LARGE SCALE GENOMIC DNA]</scope>
    <source>
        <strain evidence="3">ATCC 38327</strain>
    </source>
</reference>
<dbReference type="VEuPathDB" id="FungiDB:AMAG_14391"/>
<dbReference type="EMBL" id="GG745365">
    <property type="protein sequence ID" value="KNE70238.1"/>
    <property type="molecule type" value="Genomic_DNA"/>
</dbReference>
<feature type="region of interest" description="Disordered" evidence="1">
    <location>
        <begin position="1"/>
        <end position="25"/>
    </location>
</feature>
<evidence type="ECO:0000313" key="3">
    <source>
        <dbReference type="Proteomes" id="UP000054350"/>
    </source>
</evidence>
<proteinExistence type="predicted"/>
<gene>
    <name evidence="2" type="ORF">AMAG_14391</name>
</gene>
<accession>A0A0L0T613</accession>
<sequence length="131" mass="14511">MNPPVARIDGTQTHPKTRQPMPNHPANMADLATLFNKAVWAKSGAALPALATWNDVKDTVMVSIVGAATDPPNLPGNWHRFAMAMYAHQDVMAGPWSMGMIRAVRRQRRFPANMAAQVRVVYHFHAETLVQ</sequence>
<reference evidence="2 3" key="1">
    <citation type="submission" date="2009-11" db="EMBL/GenBank/DDBJ databases">
        <title>Annotation of Allomyces macrogynus ATCC 38327.</title>
        <authorList>
            <consortium name="The Broad Institute Genome Sequencing Platform"/>
            <person name="Russ C."/>
            <person name="Cuomo C."/>
            <person name="Burger G."/>
            <person name="Gray M.W."/>
            <person name="Holland P.W.H."/>
            <person name="King N."/>
            <person name="Lang F.B.F."/>
            <person name="Roger A.J."/>
            <person name="Ruiz-Trillo I."/>
            <person name="Young S.K."/>
            <person name="Zeng Q."/>
            <person name="Gargeya S."/>
            <person name="Fitzgerald M."/>
            <person name="Haas B."/>
            <person name="Abouelleil A."/>
            <person name="Alvarado L."/>
            <person name="Arachchi H.M."/>
            <person name="Berlin A."/>
            <person name="Chapman S.B."/>
            <person name="Gearin G."/>
            <person name="Goldberg J."/>
            <person name="Griggs A."/>
            <person name="Gujja S."/>
            <person name="Hansen M."/>
            <person name="Heiman D."/>
            <person name="Howarth C."/>
            <person name="Larimer J."/>
            <person name="Lui A."/>
            <person name="MacDonald P.J.P."/>
            <person name="McCowen C."/>
            <person name="Montmayeur A."/>
            <person name="Murphy C."/>
            <person name="Neiman D."/>
            <person name="Pearson M."/>
            <person name="Priest M."/>
            <person name="Roberts A."/>
            <person name="Saif S."/>
            <person name="Shea T."/>
            <person name="Sisk P."/>
            <person name="Stolte C."/>
            <person name="Sykes S."/>
            <person name="Wortman J."/>
            <person name="Nusbaum C."/>
            <person name="Birren B."/>
        </authorList>
    </citation>
    <scope>NUCLEOTIDE SEQUENCE [LARGE SCALE GENOMIC DNA]</scope>
    <source>
        <strain evidence="2 3">ATCC 38327</strain>
    </source>
</reference>
<keyword evidence="3" id="KW-1185">Reference proteome</keyword>
<dbReference type="OrthoDB" id="2684236at2759"/>
<dbReference type="AlphaFoldDB" id="A0A0L0T613"/>